<evidence type="ECO:0000313" key="1">
    <source>
        <dbReference type="EMBL" id="JAE21100.1"/>
    </source>
</evidence>
<proteinExistence type="predicted"/>
<protein>
    <submittedName>
        <fullName evidence="1">Uncharacterized protein</fullName>
    </submittedName>
</protein>
<reference evidence="1" key="2">
    <citation type="journal article" date="2015" name="Data Brief">
        <title>Shoot transcriptome of the giant reed, Arundo donax.</title>
        <authorList>
            <person name="Barrero R.A."/>
            <person name="Guerrero F.D."/>
            <person name="Moolhuijzen P."/>
            <person name="Goolsby J.A."/>
            <person name="Tidwell J."/>
            <person name="Bellgard S.E."/>
            <person name="Bellgard M.I."/>
        </authorList>
    </citation>
    <scope>NUCLEOTIDE SEQUENCE</scope>
    <source>
        <tissue evidence="1">Shoot tissue taken approximately 20 cm above the soil surface</tissue>
    </source>
</reference>
<sequence length="53" mass="5802">MRVQTCVMHMCRLPASSEHRTAETCALCTVDRCLRGPGVSCSLGSVRRHCPPT</sequence>
<dbReference type="EMBL" id="GBRH01176796">
    <property type="protein sequence ID" value="JAE21100.1"/>
    <property type="molecule type" value="Transcribed_RNA"/>
</dbReference>
<organism evidence="1">
    <name type="scientific">Arundo donax</name>
    <name type="common">Giant reed</name>
    <name type="synonym">Donax arundinaceus</name>
    <dbReference type="NCBI Taxonomy" id="35708"/>
    <lineage>
        <taxon>Eukaryota</taxon>
        <taxon>Viridiplantae</taxon>
        <taxon>Streptophyta</taxon>
        <taxon>Embryophyta</taxon>
        <taxon>Tracheophyta</taxon>
        <taxon>Spermatophyta</taxon>
        <taxon>Magnoliopsida</taxon>
        <taxon>Liliopsida</taxon>
        <taxon>Poales</taxon>
        <taxon>Poaceae</taxon>
        <taxon>PACMAD clade</taxon>
        <taxon>Arundinoideae</taxon>
        <taxon>Arundineae</taxon>
        <taxon>Arundo</taxon>
    </lineage>
</organism>
<reference evidence="1" key="1">
    <citation type="submission" date="2014-09" db="EMBL/GenBank/DDBJ databases">
        <authorList>
            <person name="Magalhaes I.L.F."/>
            <person name="Oliveira U."/>
            <person name="Santos F.R."/>
            <person name="Vidigal T.H.D.A."/>
            <person name="Brescovit A.D."/>
            <person name="Santos A.J."/>
        </authorList>
    </citation>
    <scope>NUCLEOTIDE SEQUENCE</scope>
    <source>
        <tissue evidence="1">Shoot tissue taken approximately 20 cm above the soil surface</tissue>
    </source>
</reference>
<dbReference type="AlphaFoldDB" id="A0A0A9G7T4"/>
<accession>A0A0A9G7T4</accession>
<name>A0A0A9G7T4_ARUDO</name>